<evidence type="ECO:0008006" key="4">
    <source>
        <dbReference type="Google" id="ProtNLM"/>
    </source>
</evidence>
<dbReference type="EMBL" id="NMUH01001768">
    <property type="protein sequence ID" value="MQL95218.1"/>
    <property type="molecule type" value="Genomic_DNA"/>
</dbReference>
<gene>
    <name evidence="2" type="ORF">Taro_027883</name>
</gene>
<keyword evidence="3" id="KW-1185">Reference proteome</keyword>
<comment type="caution">
    <text evidence="2">The sequence shown here is derived from an EMBL/GenBank/DDBJ whole genome shotgun (WGS) entry which is preliminary data.</text>
</comment>
<organism evidence="2 3">
    <name type="scientific">Colocasia esculenta</name>
    <name type="common">Wild taro</name>
    <name type="synonym">Arum esculentum</name>
    <dbReference type="NCBI Taxonomy" id="4460"/>
    <lineage>
        <taxon>Eukaryota</taxon>
        <taxon>Viridiplantae</taxon>
        <taxon>Streptophyta</taxon>
        <taxon>Embryophyta</taxon>
        <taxon>Tracheophyta</taxon>
        <taxon>Spermatophyta</taxon>
        <taxon>Magnoliopsida</taxon>
        <taxon>Liliopsida</taxon>
        <taxon>Araceae</taxon>
        <taxon>Aroideae</taxon>
        <taxon>Colocasieae</taxon>
        <taxon>Colocasia</taxon>
    </lineage>
</organism>
<accession>A0A843VFR4</accession>
<evidence type="ECO:0000313" key="2">
    <source>
        <dbReference type="EMBL" id="MQL95218.1"/>
    </source>
</evidence>
<protein>
    <recommendedName>
        <fullName evidence="4">Retrotransposon gag domain-containing protein</fullName>
    </recommendedName>
</protein>
<sequence length="805" mass="90674">MISLARLRPVRGRRTRVKLVNGLTGLNETFRHSWYQSKKFEMADRRDWGGGGDDPEDSTQRIIERIWESLTDIRMRMDQQAPVLSVAVPPGVGGVVPVAPVPLAPGVEVPFVAPVPPPPVLAAEEPVMQVEKFLRLQPPTYSGGPNPDTAEHWIHEIERVFITMRCPAADKVVLATYQLRGFAHESCRLKMQTTFTGRVENVITWLEFLEAFNDTFFPVQVQQEKREQFRTLQQEISGMADRRDWGGGGDDPEESTQRMIERIWESLTDIRERMDQQAPVPPVAVPPRDGETVPVAPVLPRVEVPFVAPVPPPPPVLLAEEPGMQVEKFLRLQPPTYSGGPNPDTAEHWVHEIERVFATMRCLAADRVVLVAYQLRGFALEWWRLKIQTTFGGRTEEAITWSEFLDLYLGVCLRLLYFLSVLWKYGYVTCEIYIKCGVFLYVYTDCGLVSLARLRPIRGRRTQIKYSFLYVFMDVCMISLARLRPIRGRRTRVKLVNGLTGLNETFHHRIPHLENFFASALSEVTSPPCPSETRTSLPKASRLGIHDSKPTAESSALERFLSHGGKKSATKPLKRPRKEQTDDDITLPATTQNAVCWRPNRRGLPSDLGNNRSCHGLPTSKTCQSWAPSNYCNQRSWWRVSPPPNGVVGRSQLEQRPTPRAERLAKNAEGNAAWLELLAKELTESLRVDREAHTATKAQNTKLAEEEHAKAIAEYHESKDTTFASGTSETSIPNTSCRDWWMTLRMRMLLMSTSRTRTSRGAIDDALAAAIEEGLEATVEVAIADTPVAPDTEETQNLSSLTELS</sequence>
<feature type="compositionally biased region" description="Basic residues" evidence="1">
    <location>
        <begin position="564"/>
        <end position="577"/>
    </location>
</feature>
<evidence type="ECO:0000256" key="1">
    <source>
        <dbReference type="SAM" id="MobiDB-lite"/>
    </source>
</evidence>
<evidence type="ECO:0000313" key="3">
    <source>
        <dbReference type="Proteomes" id="UP000652761"/>
    </source>
</evidence>
<feature type="region of interest" description="Disordered" evidence="1">
    <location>
        <begin position="527"/>
        <end position="582"/>
    </location>
</feature>
<reference evidence="2" key="1">
    <citation type="submission" date="2017-07" db="EMBL/GenBank/DDBJ databases">
        <title>Taro Niue Genome Assembly and Annotation.</title>
        <authorList>
            <person name="Atibalentja N."/>
            <person name="Keating K."/>
            <person name="Fields C.J."/>
        </authorList>
    </citation>
    <scope>NUCLEOTIDE SEQUENCE</scope>
    <source>
        <strain evidence="2">Niue_2</strain>
        <tissue evidence="2">Leaf</tissue>
    </source>
</reference>
<proteinExistence type="predicted"/>
<dbReference type="AlphaFoldDB" id="A0A843VFR4"/>
<name>A0A843VFR4_COLES</name>
<dbReference type="Proteomes" id="UP000652761">
    <property type="component" value="Unassembled WGS sequence"/>
</dbReference>